<sequence>MSAVQLLRVSVHERISAAAEDFLLQVEKRGGKAQVPALRAMLTERLMAAGKEILAGLEETVAQYEDLVERSEREICRQRRLLDTVMQPVVQLHRAVCPADIQQLMVNKEEVPPEQQQWSPLVDQEEPWTNQDGQQLQGLEEADILFELPPVAVKREEDEEKPKSSKLHPSETKENRADCGGPEPARKSGPDGRLQPGPDDKTEDTFRTGTSTRLDDRVFAMCQLKYQPLVYAMLMIHPSLYRIDDLNDEVIYLWIGRNCHPNFLSQVLGVPSYAAVPENLYTLPELDTAESQRTRAFIGWLRDQRPFFPSVHVIRDESPLKASFMQNMTEDRTESALSYYEFLLHIQQQISK</sequence>
<evidence type="ECO:0000313" key="4">
    <source>
        <dbReference type="Proteomes" id="UP001153269"/>
    </source>
</evidence>
<evidence type="ECO:0000259" key="2">
    <source>
        <dbReference type="Pfam" id="PF00626"/>
    </source>
</evidence>
<organism evidence="3 4">
    <name type="scientific">Pleuronectes platessa</name>
    <name type="common">European plaice</name>
    <dbReference type="NCBI Taxonomy" id="8262"/>
    <lineage>
        <taxon>Eukaryota</taxon>
        <taxon>Metazoa</taxon>
        <taxon>Chordata</taxon>
        <taxon>Craniata</taxon>
        <taxon>Vertebrata</taxon>
        <taxon>Euteleostomi</taxon>
        <taxon>Actinopterygii</taxon>
        <taxon>Neopterygii</taxon>
        <taxon>Teleostei</taxon>
        <taxon>Neoteleostei</taxon>
        <taxon>Acanthomorphata</taxon>
        <taxon>Carangaria</taxon>
        <taxon>Pleuronectiformes</taxon>
        <taxon>Pleuronectoidei</taxon>
        <taxon>Pleuronectidae</taxon>
        <taxon>Pleuronectes</taxon>
    </lineage>
</organism>
<protein>
    <recommendedName>
        <fullName evidence="2">Gelsolin-like domain-containing protein</fullName>
    </recommendedName>
</protein>
<evidence type="ECO:0000313" key="3">
    <source>
        <dbReference type="EMBL" id="CAB1413822.1"/>
    </source>
</evidence>
<dbReference type="AlphaFoldDB" id="A0A9N7Y608"/>
<dbReference type="PANTHER" id="PTHR13803:SF1">
    <property type="entry name" value="PROTEIN TRANSPORT PROTEIN SEC24A"/>
    <property type="match status" value="1"/>
</dbReference>
<dbReference type="GO" id="GO:0070971">
    <property type="term" value="C:endoplasmic reticulum exit site"/>
    <property type="evidence" value="ECO:0007669"/>
    <property type="project" value="TreeGrafter"/>
</dbReference>
<dbReference type="InterPro" id="IPR050550">
    <property type="entry name" value="SEC23_SEC24_subfamily"/>
</dbReference>
<gene>
    <name evidence="3" type="ORF">PLEPLA_LOCUS1524</name>
</gene>
<dbReference type="EMBL" id="CADEAL010000072">
    <property type="protein sequence ID" value="CAB1413822.1"/>
    <property type="molecule type" value="Genomic_DNA"/>
</dbReference>
<evidence type="ECO:0000256" key="1">
    <source>
        <dbReference type="SAM" id="MobiDB-lite"/>
    </source>
</evidence>
<keyword evidence="4" id="KW-1185">Reference proteome</keyword>
<feature type="domain" description="Gelsolin-like" evidence="2">
    <location>
        <begin position="249"/>
        <end position="298"/>
    </location>
</feature>
<dbReference type="GO" id="GO:0008270">
    <property type="term" value="F:zinc ion binding"/>
    <property type="evidence" value="ECO:0007669"/>
    <property type="project" value="TreeGrafter"/>
</dbReference>
<feature type="compositionally biased region" description="Basic and acidic residues" evidence="1">
    <location>
        <begin position="153"/>
        <end position="177"/>
    </location>
</feature>
<dbReference type="SUPFAM" id="SSF82754">
    <property type="entry name" value="C-terminal, gelsolin-like domain of Sec23/24"/>
    <property type="match status" value="1"/>
</dbReference>
<dbReference type="PANTHER" id="PTHR13803">
    <property type="entry name" value="SEC24-RELATED PROTEIN"/>
    <property type="match status" value="1"/>
</dbReference>
<dbReference type="InterPro" id="IPR007123">
    <property type="entry name" value="Gelsolin-like_dom"/>
</dbReference>
<accession>A0A9N7Y608</accession>
<dbReference type="Gene3D" id="3.40.20.10">
    <property type="entry name" value="Severin"/>
    <property type="match status" value="1"/>
</dbReference>
<dbReference type="InterPro" id="IPR029006">
    <property type="entry name" value="ADF-H/Gelsolin-like_dom_sf"/>
</dbReference>
<feature type="region of interest" description="Disordered" evidence="1">
    <location>
        <begin position="110"/>
        <end position="131"/>
    </location>
</feature>
<dbReference type="GO" id="GO:0030127">
    <property type="term" value="C:COPII vesicle coat"/>
    <property type="evidence" value="ECO:0007669"/>
    <property type="project" value="TreeGrafter"/>
</dbReference>
<name>A0A9N7Y608_PLEPL</name>
<proteinExistence type="predicted"/>
<dbReference type="InterPro" id="IPR036180">
    <property type="entry name" value="Gelsolin-like_dom_sf"/>
</dbReference>
<dbReference type="GO" id="GO:0000149">
    <property type="term" value="F:SNARE binding"/>
    <property type="evidence" value="ECO:0007669"/>
    <property type="project" value="TreeGrafter"/>
</dbReference>
<dbReference type="Gene3D" id="1.20.120.730">
    <property type="entry name" value="Sec23/Sec24 helical domain"/>
    <property type="match status" value="2"/>
</dbReference>
<dbReference type="Pfam" id="PF00626">
    <property type="entry name" value="Gelsolin"/>
    <property type="match status" value="1"/>
</dbReference>
<feature type="region of interest" description="Disordered" evidence="1">
    <location>
        <begin position="152"/>
        <end position="209"/>
    </location>
</feature>
<dbReference type="Proteomes" id="UP001153269">
    <property type="component" value="Unassembled WGS sequence"/>
</dbReference>
<reference evidence="3" key="1">
    <citation type="submission" date="2020-03" db="EMBL/GenBank/DDBJ databases">
        <authorList>
            <person name="Weist P."/>
        </authorList>
    </citation>
    <scope>NUCLEOTIDE SEQUENCE</scope>
</reference>
<dbReference type="GO" id="GO:0090110">
    <property type="term" value="P:COPII-coated vesicle cargo loading"/>
    <property type="evidence" value="ECO:0007669"/>
    <property type="project" value="TreeGrafter"/>
</dbReference>
<comment type="caution">
    <text evidence="3">The sequence shown here is derived from an EMBL/GenBank/DDBJ whole genome shotgun (WGS) entry which is preliminary data.</text>
</comment>